<accession>A0ABT3RWL2</accession>
<dbReference type="SUPFAM" id="SSF48403">
    <property type="entry name" value="Ankyrin repeat"/>
    <property type="match status" value="1"/>
</dbReference>
<name>A0ABT3RWL2_9BACT</name>
<protein>
    <recommendedName>
        <fullName evidence="3">Ankyrin repeat domain-containing protein</fullName>
    </recommendedName>
</protein>
<gene>
    <name evidence="1" type="ORF">OO013_19955</name>
</gene>
<proteinExistence type="predicted"/>
<dbReference type="Gene3D" id="1.25.40.20">
    <property type="entry name" value="Ankyrin repeat-containing domain"/>
    <property type="match status" value="1"/>
</dbReference>
<evidence type="ECO:0000313" key="2">
    <source>
        <dbReference type="Proteomes" id="UP001209885"/>
    </source>
</evidence>
<evidence type="ECO:0000313" key="1">
    <source>
        <dbReference type="EMBL" id="MCX2746164.1"/>
    </source>
</evidence>
<dbReference type="EMBL" id="JAPFQN010000018">
    <property type="protein sequence ID" value="MCX2746164.1"/>
    <property type="molecule type" value="Genomic_DNA"/>
</dbReference>
<keyword evidence="2" id="KW-1185">Reference proteome</keyword>
<organism evidence="1 2">
    <name type="scientific">Mangrovivirga halotolerans</name>
    <dbReference type="NCBI Taxonomy" id="2993936"/>
    <lineage>
        <taxon>Bacteria</taxon>
        <taxon>Pseudomonadati</taxon>
        <taxon>Bacteroidota</taxon>
        <taxon>Cytophagia</taxon>
        <taxon>Cytophagales</taxon>
        <taxon>Mangrovivirgaceae</taxon>
        <taxon>Mangrovivirga</taxon>
    </lineage>
</organism>
<comment type="caution">
    <text evidence="1">The sequence shown here is derived from an EMBL/GenBank/DDBJ whole genome shotgun (WGS) entry which is preliminary data.</text>
</comment>
<evidence type="ECO:0008006" key="3">
    <source>
        <dbReference type="Google" id="ProtNLM"/>
    </source>
</evidence>
<dbReference type="Proteomes" id="UP001209885">
    <property type="component" value="Unassembled WGS sequence"/>
</dbReference>
<dbReference type="InterPro" id="IPR036770">
    <property type="entry name" value="Ankyrin_rpt-contain_sf"/>
</dbReference>
<sequence>MEKNNIGLSGYIHQGNLDQASRLILNGADINEKYDFEVRPIIAAINSDKLEVLQFVIDQGADVNIDMGEPTRIMIDYIIDSMIQSERYHPYPEDLEKLNLLINNGANIKLKDNSGNRPIDVLKLYGTTDEALTKLKSIFRPIIPDIDDLI</sequence>
<dbReference type="RefSeq" id="WP_266058891.1">
    <property type="nucleotide sequence ID" value="NZ_JAPFQN010000018.1"/>
</dbReference>
<reference evidence="1 2" key="1">
    <citation type="submission" date="2022-11" db="EMBL/GenBank/DDBJ databases">
        <title>The characterization of three novel Bacteroidetes species and genomic analysis of their roles in tidal elemental geochemical cycles.</title>
        <authorList>
            <person name="Ma K."/>
        </authorList>
    </citation>
    <scope>NUCLEOTIDE SEQUENCE [LARGE SCALE GENOMIC DNA]</scope>
    <source>
        <strain evidence="1 2">M17</strain>
    </source>
</reference>